<comment type="subcellular location">
    <subcellularLocation>
        <location evidence="1">Membrane</location>
        <topology evidence="1">Multi-pass membrane protein</topology>
    </subcellularLocation>
</comment>
<dbReference type="GO" id="GO:0016020">
    <property type="term" value="C:membrane"/>
    <property type="evidence" value="ECO:0007669"/>
    <property type="project" value="UniProtKB-SubCell"/>
</dbReference>
<evidence type="ECO:0000313" key="7">
    <source>
        <dbReference type="EMBL" id="KAA2232463.1"/>
    </source>
</evidence>
<protein>
    <submittedName>
        <fullName evidence="7">O-antigen ligase family protein</fullName>
    </submittedName>
</protein>
<dbReference type="InterPro" id="IPR007016">
    <property type="entry name" value="O-antigen_ligase-rel_domated"/>
</dbReference>
<keyword evidence="7" id="KW-0436">Ligase</keyword>
<accession>A0A5B2UZ30</accession>
<dbReference type="OrthoDB" id="4391260at2"/>
<keyword evidence="8" id="KW-1185">Reference proteome</keyword>
<feature type="transmembrane region" description="Helical" evidence="5">
    <location>
        <begin position="418"/>
        <end position="436"/>
    </location>
</feature>
<proteinExistence type="predicted"/>
<evidence type="ECO:0000313" key="8">
    <source>
        <dbReference type="Proteomes" id="UP000323142"/>
    </source>
</evidence>
<feature type="transmembrane region" description="Helical" evidence="5">
    <location>
        <begin position="243"/>
        <end position="260"/>
    </location>
</feature>
<dbReference type="EMBL" id="VUOA01000062">
    <property type="protein sequence ID" value="KAA2232463.1"/>
    <property type="molecule type" value="Genomic_DNA"/>
</dbReference>
<keyword evidence="2 5" id="KW-0812">Transmembrane</keyword>
<feature type="transmembrane region" description="Helical" evidence="5">
    <location>
        <begin position="197"/>
        <end position="214"/>
    </location>
</feature>
<dbReference type="RefSeq" id="WP_149822325.1">
    <property type="nucleotide sequence ID" value="NZ_VUOA01000062.1"/>
</dbReference>
<keyword evidence="3 5" id="KW-1133">Transmembrane helix</keyword>
<evidence type="ECO:0000259" key="6">
    <source>
        <dbReference type="Pfam" id="PF04932"/>
    </source>
</evidence>
<reference evidence="7 8" key="1">
    <citation type="submission" date="2019-09" db="EMBL/GenBank/DDBJ databases">
        <title>Salinarimonas rosea gen. nov., sp. nov., a new member of the a-2 subgroup of the Proteobacteria.</title>
        <authorList>
            <person name="Liu J."/>
        </authorList>
    </citation>
    <scope>NUCLEOTIDE SEQUENCE [LARGE SCALE GENOMIC DNA]</scope>
    <source>
        <strain evidence="7 8">BN140002</strain>
    </source>
</reference>
<feature type="transmembrane region" description="Helical" evidence="5">
    <location>
        <begin position="127"/>
        <end position="143"/>
    </location>
</feature>
<dbReference type="Proteomes" id="UP000323142">
    <property type="component" value="Unassembled WGS sequence"/>
</dbReference>
<dbReference type="GO" id="GO:0016874">
    <property type="term" value="F:ligase activity"/>
    <property type="evidence" value="ECO:0007669"/>
    <property type="project" value="UniProtKB-KW"/>
</dbReference>
<gene>
    <name evidence="7" type="ORF">F0L46_24965</name>
</gene>
<feature type="transmembrane region" description="Helical" evidence="5">
    <location>
        <begin position="99"/>
        <end position="121"/>
    </location>
</feature>
<feature type="transmembrane region" description="Helical" evidence="5">
    <location>
        <begin position="362"/>
        <end position="382"/>
    </location>
</feature>
<evidence type="ECO:0000256" key="1">
    <source>
        <dbReference type="ARBA" id="ARBA00004141"/>
    </source>
</evidence>
<dbReference type="Pfam" id="PF04932">
    <property type="entry name" value="Wzy_C"/>
    <property type="match status" value="1"/>
</dbReference>
<feature type="transmembrane region" description="Helical" evidence="5">
    <location>
        <begin position="33"/>
        <end position="53"/>
    </location>
</feature>
<evidence type="ECO:0000256" key="3">
    <source>
        <dbReference type="ARBA" id="ARBA00022989"/>
    </source>
</evidence>
<reference evidence="7 8" key="2">
    <citation type="submission" date="2019-09" db="EMBL/GenBank/DDBJ databases">
        <authorList>
            <person name="Jin C."/>
        </authorList>
    </citation>
    <scope>NUCLEOTIDE SEQUENCE [LARGE SCALE GENOMIC DNA]</scope>
    <source>
        <strain evidence="7 8">BN140002</strain>
    </source>
</reference>
<dbReference type="PANTHER" id="PTHR37422">
    <property type="entry name" value="TEICHURONIC ACID BIOSYNTHESIS PROTEIN TUAE"/>
    <property type="match status" value="1"/>
</dbReference>
<name>A0A5B2UZ30_9HYPH</name>
<feature type="transmembrane region" description="Helical" evidence="5">
    <location>
        <begin position="155"/>
        <end position="177"/>
    </location>
</feature>
<feature type="transmembrane region" description="Helical" evidence="5">
    <location>
        <begin position="73"/>
        <end position="92"/>
    </location>
</feature>
<comment type="caution">
    <text evidence="7">The sequence shown here is derived from an EMBL/GenBank/DDBJ whole genome shotgun (WGS) entry which is preliminary data.</text>
</comment>
<keyword evidence="4 5" id="KW-0472">Membrane</keyword>
<feature type="domain" description="O-antigen ligase-related" evidence="6">
    <location>
        <begin position="232"/>
        <end position="373"/>
    </location>
</feature>
<evidence type="ECO:0000256" key="5">
    <source>
        <dbReference type="SAM" id="Phobius"/>
    </source>
</evidence>
<dbReference type="InterPro" id="IPR051533">
    <property type="entry name" value="WaaL-like"/>
</dbReference>
<evidence type="ECO:0000256" key="4">
    <source>
        <dbReference type="ARBA" id="ARBA00023136"/>
    </source>
</evidence>
<sequence>MRTIAHPGFPHHRRAPLRPYGARQERGHIRVSYAFAENAFAIGACFVFGSGVLQALGTPGGEMASQAAGTPAWVQGAFLAIYGCALALLAARARQAADAIAAAPLVLILAVFPLLSIGWSASSDETLRRGVALFGTSVFGIYLGSRFTIEALTRILAVTYALIGFASLITAVAVPSIGTHTGAEWPGAWKGLLGHKNGLGATAAIGTILIIYGLPSVRGLTRLMLLAAIPVLLLLLAKAMSTTGVLTFVAMLAMLAWTRIAQIGPWVAGLAAMTGLVFVILLLLPYITGDGLGELWAQFGKSGDISGRLPIWALSWESVNQAPWLGYGYEAFWIPTTNAVKRIHQVLFFLPFYSHNGLLETLLNGGIVLVVLVSLVFLSILVRGLILLFHDRSSFPCSFPVVFTLFFALSNITESSILARNSLNWILFCALAVIVGKRIRLRVRTSHEEPAPAPRYPRPMPRRA</sequence>
<evidence type="ECO:0000256" key="2">
    <source>
        <dbReference type="ARBA" id="ARBA00022692"/>
    </source>
</evidence>
<feature type="transmembrane region" description="Helical" evidence="5">
    <location>
        <begin position="267"/>
        <end position="287"/>
    </location>
</feature>
<dbReference type="PANTHER" id="PTHR37422:SF17">
    <property type="entry name" value="O-ANTIGEN LIGASE"/>
    <property type="match status" value="1"/>
</dbReference>
<organism evidence="7 8">
    <name type="scientific">Salinarimonas soli</name>
    <dbReference type="NCBI Taxonomy" id="1638099"/>
    <lineage>
        <taxon>Bacteria</taxon>
        <taxon>Pseudomonadati</taxon>
        <taxon>Pseudomonadota</taxon>
        <taxon>Alphaproteobacteria</taxon>
        <taxon>Hyphomicrobiales</taxon>
        <taxon>Salinarimonadaceae</taxon>
        <taxon>Salinarimonas</taxon>
    </lineage>
</organism>
<dbReference type="AlphaFoldDB" id="A0A5B2UZ30"/>